<reference evidence="2 3" key="1">
    <citation type="submission" date="2019-05" db="EMBL/GenBank/DDBJ databases">
        <title>Another draft genome of Portunus trituberculatus and its Hox gene families provides insights of decapod evolution.</title>
        <authorList>
            <person name="Jeong J.-H."/>
            <person name="Song I."/>
            <person name="Kim S."/>
            <person name="Choi T."/>
            <person name="Kim D."/>
            <person name="Ryu S."/>
            <person name="Kim W."/>
        </authorList>
    </citation>
    <scope>NUCLEOTIDE SEQUENCE [LARGE SCALE GENOMIC DNA]</scope>
    <source>
        <tissue evidence="2">Muscle</tissue>
    </source>
</reference>
<keyword evidence="3" id="KW-1185">Reference proteome</keyword>
<dbReference type="AlphaFoldDB" id="A0A5B7FL08"/>
<dbReference type="EMBL" id="VSRR010007590">
    <property type="protein sequence ID" value="MPC47172.1"/>
    <property type="molecule type" value="Genomic_DNA"/>
</dbReference>
<name>A0A5B7FL08_PORTR</name>
<gene>
    <name evidence="2" type="ORF">E2C01_040909</name>
</gene>
<evidence type="ECO:0000256" key="1">
    <source>
        <dbReference type="SAM" id="MobiDB-lite"/>
    </source>
</evidence>
<evidence type="ECO:0000313" key="2">
    <source>
        <dbReference type="EMBL" id="MPC47172.1"/>
    </source>
</evidence>
<protein>
    <submittedName>
        <fullName evidence="2">Uncharacterized protein</fullName>
    </submittedName>
</protein>
<sequence length="199" mass="21716">MLSPTLDWIVYLITNSLVTLNESASVCSSFVFVFPGAARVAGLQTFTGFLGRAGCHSSTRLAGMGGRRALGRRSLAEHSVRAAHRRLPGHSRSMSEGRKQPRLASPRAAPPPLCHGAPLVHGISSYLHWLSCSVLTAPCHTEQRGLDRGGREARRVKARRGEARRGEAKGGEARAAEWAELKCIMNKVMNRTSYLHCLY</sequence>
<evidence type="ECO:0000313" key="3">
    <source>
        <dbReference type="Proteomes" id="UP000324222"/>
    </source>
</evidence>
<accession>A0A5B7FL08</accession>
<proteinExistence type="predicted"/>
<dbReference type="Proteomes" id="UP000324222">
    <property type="component" value="Unassembled WGS sequence"/>
</dbReference>
<feature type="region of interest" description="Disordered" evidence="1">
    <location>
        <begin position="79"/>
        <end position="110"/>
    </location>
</feature>
<organism evidence="2 3">
    <name type="scientific">Portunus trituberculatus</name>
    <name type="common">Swimming crab</name>
    <name type="synonym">Neptunus trituberculatus</name>
    <dbReference type="NCBI Taxonomy" id="210409"/>
    <lineage>
        <taxon>Eukaryota</taxon>
        <taxon>Metazoa</taxon>
        <taxon>Ecdysozoa</taxon>
        <taxon>Arthropoda</taxon>
        <taxon>Crustacea</taxon>
        <taxon>Multicrustacea</taxon>
        <taxon>Malacostraca</taxon>
        <taxon>Eumalacostraca</taxon>
        <taxon>Eucarida</taxon>
        <taxon>Decapoda</taxon>
        <taxon>Pleocyemata</taxon>
        <taxon>Brachyura</taxon>
        <taxon>Eubrachyura</taxon>
        <taxon>Portunoidea</taxon>
        <taxon>Portunidae</taxon>
        <taxon>Portuninae</taxon>
        <taxon>Portunus</taxon>
    </lineage>
</organism>
<feature type="region of interest" description="Disordered" evidence="1">
    <location>
        <begin position="143"/>
        <end position="169"/>
    </location>
</feature>
<comment type="caution">
    <text evidence="2">The sequence shown here is derived from an EMBL/GenBank/DDBJ whole genome shotgun (WGS) entry which is preliminary data.</text>
</comment>